<comment type="caution">
    <text evidence="1">The sequence shown here is derived from an EMBL/GenBank/DDBJ whole genome shotgun (WGS) entry which is preliminary data.</text>
</comment>
<gene>
    <name evidence="1" type="ORF">V1477_011964</name>
</gene>
<evidence type="ECO:0000313" key="2">
    <source>
        <dbReference type="Proteomes" id="UP001607303"/>
    </source>
</evidence>
<evidence type="ECO:0000313" key="1">
    <source>
        <dbReference type="EMBL" id="KAL2738605.1"/>
    </source>
</evidence>
<organism evidence="1 2">
    <name type="scientific">Vespula maculifrons</name>
    <name type="common">Eastern yellow jacket</name>
    <name type="synonym">Wasp</name>
    <dbReference type="NCBI Taxonomy" id="7453"/>
    <lineage>
        <taxon>Eukaryota</taxon>
        <taxon>Metazoa</taxon>
        <taxon>Ecdysozoa</taxon>
        <taxon>Arthropoda</taxon>
        <taxon>Hexapoda</taxon>
        <taxon>Insecta</taxon>
        <taxon>Pterygota</taxon>
        <taxon>Neoptera</taxon>
        <taxon>Endopterygota</taxon>
        <taxon>Hymenoptera</taxon>
        <taxon>Apocrita</taxon>
        <taxon>Aculeata</taxon>
        <taxon>Vespoidea</taxon>
        <taxon>Vespidae</taxon>
        <taxon>Vespinae</taxon>
        <taxon>Vespula</taxon>
    </lineage>
</organism>
<dbReference type="AlphaFoldDB" id="A0ABD2C0R6"/>
<sequence>MKSNSIDVDSMQMKLCEIASEEIYSPACTTTLTFPGKYDNACGDDKTNGFHDPCAHSVAVNSLIGRWPTVKRLPWIFRLMIVLRKSVENEEEEEEEEEEEAVCWEFLPINKDSLELFISWLDGHELCIFFDDPGIGLERGWEEGGLAQGRR</sequence>
<dbReference type="EMBL" id="JAYRBN010000063">
    <property type="protein sequence ID" value="KAL2738605.1"/>
    <property type="molecule type" value="Genomic_DNA"/>
</dbReference>
<dbReference type="Proteomes" id="UP001607303">
    <property type="component" value="Unassembled WGS sequence"/>
</dbReference>
<reference evidence="1 2" key="1">
    <citation type="journal article" date="2024" name="Ann. Entomol. Soc. Am.">
        <title>Genomic analyses of the southern and eastern yellowjacket wasps (Hymenoptera: Vespidae) reveal evolutionary signatures of social life.</title>
        <authorList>
            <person name="Catto M.A."/>
            <person name="Caine P.B."/>
            <person name="Orr S.E."/>
            <person name="Hunt B.G."/>
            <person name="Goodisman M.A.D."/>
        </authorList>
    </citation>
    <scope>NUCLEOTIDE SEQUENCE [LARGE SCALE GENOMIC DNA]</scope>
    <source>
        <strain evidence="1">232</strain>
        <tissue evidence="1">Head and thorax</tissue>
    </source>
</reference>
<name>A0ABD2C0R6_VESMC</name>
<proteinExistence type="predicted"/>
<accession>A0ABD2C0R6</accession>
<keyword evidence="2" id="KW-1185">Reference proteome</keyword>
<protein>
    <submittedName>
        <fullName evidence="1">Uncharacterized protein</fullName>
    </submittedName>
</protein>